<evidence type="ECO:0000313" key="6">
    <source>
        <dbReference type="WBParaSite" id="MhA1_Contig615.frz3.gene5"/>
    </source>
</evidence>
<evidence type="ECO:0000256" key="1">
    <source>
        <dbReference type="ARBA" id="ARBA00007996"/>
    </source>
</evidence>
<sequence length="283" mass="32771">MTGSNELEEQLKENKKTNLLIENSKILQNEENSQIIFNRNHFHEYFDTEAYLKDFYSKVEDPAMQLILFHLPSILARLPTKINNLLDFGSGPTIYVAICFREKAENIFLSDYLPQNKKELNNWLIGNSNFDWSKVFKLIAVHEALPLPTDIVKMEKMTREKVRAILHCDCHISPAIQFSHQIYFDAITTFLTIEYCCLNREEYKNAIKRISALLAPQGLLIMGGVLEETWCAFGGRRFSCLYIDREFLLKSLNEAGLEIFIDSIGSKLFYECDGMFLLVAKKK</sequence>
<comment type="similarity">
    <text evidence="1">Belongs to the class I-like SAM-binding methyltransferase superfamily. NNMT/PNMT/TEMT family.</text>
</comment>
<dbReference type="PANTHER" id="PTHR10867:SF39">
    <property type="entry name" value="NICOTINAMIDE N-METHYLTRANSFERASE-LIKE"/>
    <property type="match status" value="1"/>
</dbReference>
<dbReference type="PROSITE" id="PS51681">
    <property type="entry name" value="SAM_MT_NNMT_PNMT_TEMT"/>
    <property type="match status" value="1"/>
</dbReference>
<dbReference type="PANTHER" id="PTHR10867">
    <property type="entry name" value="NNMT/PNMT/TEMT FAMILY MEMBER"/>
    <property type="match status" value="1"/>
</dbReference>
<dbReference type="GO" id="GO:0005829">
    <property type="term" value="C:cytosol"/>
    <property type="evidence" value="ECO:0007669"/>
    <property type="project" value="TreeGrafter"/>
</dbReference>
<evidence type="ECO:0000256" key="4">
    <source>
        <dbReference type="ARBA" id="ARBA00022691"/>
    </source>
</evidence>
<dbReference type="Gene3D" id="3.40.50.150">
    <property type="entry name" value="Vaccinia Virus protein VP39"/>
    <property type="match status" value="1"/>
</dbReference>
<dbReference type="GO" id="GO:0032259">
    <property type="term" value="P:methylation"/>
    <property type="evidence" value="ECO:0007669"/>
    <property type="project" value="UniProtKB-KW"/>
</dbReference>
<keyword evidence="5" id="KW-1185">Reference proteome</keyword>
<dbReference type="SUPFAM" id="SSF53335">
    <property type="entry name" value="S-adenosyl-L-methionine-dependent methyltransferases"/>
    <property type="match status" value="1"/>
</dbReference>
<reference evidence="6" key="1">
    <citation type="submission" date="2016-11" db="UniProtKB">
        <authorList>
            <consortium name="WormBaseParasite"/>
        </authorList>
    </citation>
    <scope>IDENTIFICATION</scope>
</reference>
<evidence type="ECO:0000313" key="5">
    <source>
        <dbReference type="Proteomes" id="UP000095281"/>
    </source>
</evidence>
<name>A0A1I8BUJ3_MELHA</name>
<proteinExistence type="inferred from homology"/>
<evidence type="ECO:0000256" key="2">
    <source>
        <dbReference type="ARBA" id="ARBA00022603"/>
    </source>
</evidence>
<dbReference type="OMA" id="YYMVGEQ"/>
<dbReference type="GO" id="GO:0008170">
    <property type="term" value="F:N-methyltransferase activity"/>
    <property type="evidence" value="ECO:0007669"/>
    <property type="project" value="TreeGrafter"/>
</dbReference>
<dbReference type="WBParaSite" id="MhA1_Contig615.frz3.gene5">
    <property type="protein sequence ID" value="MhA1_Contig615.frz3.gene5"/>
    <property type="gene ID" value="MhA1_Contig615.frz3.gene5"/>
</dbReference>
<keyword evidence="4" id="KW-0949">S-adenosyl-L-methionine</keyword>
<keyword evidence="2" id="KW-0489">Methyltransferase</keyword>
<evidence type="ECO:0000256" key="3">
    <source>
        <dbReference type="ARBA" id="ARBA00022679"/>
    </source>
</evidence>
<keyword evidence="3" id="KW-0808">Transferase</keyword>
<organism evidence="5 6">
    <name type="scientific">Meloidogyne hapla</name>
    <name type="common">Root-knot nematode worm</name>
    <dbReference type="NCBI Taxonomy" id="6305"/>
    <lineage>
        <taxon>Eukaryota</taxon>
        <taxon>Metazoa</taxon>
        <taxon>Ecdysozoa</taxon>
        <taxon>Nematoda</taxon>
        <taxon>Chromadorea</taxon>
        <taxon>Rhabditida</taxon>
        <taxon>Tylenchina</taxon>
        <taxon>Tylenchomorpha</taxon>
        <taxon>Tylenchoidea</taxon>
        <taxon>Meloidogynidae</taxon>
        <taxon>Meloidogyninae</taxon>
        <taxon>Meloidogyne</taxon>
    </lineage>
</organism>
<dbReference type="Proteomes" id="UP000095281">
    <property type="component" value="Unplaced"/>
</dbReference>
<accession>A0A1I8BUJ3</accession>
<protein>
    <submittedName>
        <fullName evidence="6">NNMT/PNMT/TEMT family protein</fullName>
    </submittedName>
</protein>
<dbReference type="Pfam" id="PF01234">
    <property type="entry name" value="NNMT_PNMT_TEMT"/>
    <property type="match status" value="1"/>
</dbReference>
<dbReference type="InterPro" id="IPR000940">
    <property type="entry name" value="NNMT_TEMT_trans"/>
</dbReference>
<dbReference type="AlphaFoldDB" id="A0A1I8BUJ3"/>
<dbReference type="InterPro" id="IPR029063">
    <property type="entry name" value="SAM-dependent_MTases_sf"/>
</dbReference>